<dbReference type="InterPro" id="IPR001254">
    <property type="entry name" value="Trypsin_dom"/>
</dbReference>
<protein>
    <submittedName>
        <fullName evidence="2">(apollo) hypothetical protein</fullName>
    </submittedName>
</protein>
<evidence type="ECO:0000313" key="2">
    <source>
        <dbReference type="EMBL" id="CAG5047075.1"/>
    </source>
</evidence>
<comment type="caution">
    <text evidence="2">The sequence shown here is derived from an EMBL/GenBank/DDBJ whole genome shotgun (WGS) entry which is preliminary data.</text>
</comment>
<gene>
    <name evidence="2" type="ORF">PAPOLLO_LOCUS23750</name>
</gene>
<dbReference type="SMART" id="SM00020">
    <property type="entry name" value="Tryp_SPc"/>
    <property type="match status" value="1"/>
</dbReference>
<reference evidence="2" key="1">
    <citation type="submission" date="2021-04" db="EMBL/GenBank/DDBJ databases">
        <authorList>
            <person name="Tunstrom K."/>
        </authorList>
    </citation>
    <scope>NUCLEOTIDE SEQUENCE</scope>
</reference>
<dbReference type="Pfam" id="PF00089">
    <property type="entry name" value="Trypsin"/>
    <property type="match status" value="1"/>
</dbReference>
<sequence length="195" mass="22245">MRTSVKGVQIRLVEEIIVHPQYNASSFSRDVAILKLIEPVQYTDYVRPICIWPDNQVDLNNVIGKKGSVVGWGFDETGVATEELTLVEMPIVDQETCIRSYSDFFARFTSQYTYCAGYRDGTIDKRTGYRKSTSVCNGDSGGGMVFEINDSWYLRGLVSLSVARQNEYRCDPSHYVVFTDLAKFLPWIRENISDY</sequence>
<dbReference type="EMBL" id="CAJQZP010001449">
    <property type="protein sequence ID" value="CAG5047075.1"/>
    <property type="molecule type" value="Genomic_DNA"/>
</dbReference>
<name>A0A8S3Y096_PARAO</name>
<dbReference type="GO" id="GO:0006508">
    <property type="term" value="P:proteolysis"/>
    <property type="evidence" value="ECO:0007669"/>
    <property type="project" value="InterPro"/>
</dbReference>
<dbReference type="InterPro" id="IPR051333">
    <property type="entry name" value="CLIP_Serine_Protease"/>
</dbReference>
<dbReference type="Proteomes" id="UP000691718">
    <property type="component" value="Unassembled WGS sequence"/>
</dbReference>
<organism evidence="2 3">
    <name type="scientific">Parnassius apollo</name>
    <name type="common">Apollo butterfly</name>
    <name type="synonym">Papilio apollo</name>
    <dbReference type="NCBI Taxonomy" id="110799"/>
    <lineage>
        <taxon>Eukaryota</taxon>
        <taxon>Metazoa</taxon>
        <taxon>Ecdysozoa</taxon>
        <taxon>Arthropoda</taxon>
        <taxon>Hexapoda</taxon>
        <taxon>Insecta</taxon>
        <taxon>Pterygota</taxon>
        <taxon>Neoptera</taxon>
        <taxon>Endopterygota</taxon>
        <taxon>Lepidoptera</taxon>
        <taxon>Glossata</taxon>
        <taxon>Ditrysia</taxon>
        <taxon>Papilionoidea</taxon>
        <taxon>Papilionidae</taxon>
        <taxon>Parnassiinae</taxon>
        <taxon>Parnassini</taxon>
        <taxon>Parnassius</taxon>
        <taxon>Parnassius</taxon>
    </lineage>
</organism>
<accession>A0A8S3Y096</accession>
<dbReference type="OrthoDB" id="6147874at2759"/>
<dbReference type="PANTHER" id="PTHR24260:SF143">
    <property type="entry name" value="SERINE PROTEASE GD-LIKE PROTEIN"/>
    <property type="match status" value="1"/>
</dbReference>
<dbReference type="AlphaFoldDB" id="A0A8S3Y096"/>
<feature type="domain" description="Peptidase S1" evidence="1">
    <location>
        <begin position="1"/>
        <end position="193"/>
    </location>
</feature>
<dbReference type="PROSITE" id="PS50240">
    <property type="entry name" value="TRYPSIN_DOM"/>
    <property type="match status" value="1"/>
</dbReference>
<keyword evidence="3" id="KW-1185">Reference proteome</keyword>
<evidence type="ECO:0000259" key="1">
    <source>
        <dbReference type="PROSITE" id="PS50240"/>
    </source>
</evidence>
<proteinExistence type="predicted"/>
<dbReference type="PANTHER" id="PTHR24260">
    <property type="match status" value="1"/>
</dbReference>
<evidence type="ECO:0000313" key="3">
    <source>
        <dbReference type="Proteomes" id="UP000691718"/>
    </source>
</evidence>
<dbReference type="GO" id="GO:0004252">
    <property type="term" value="F:serine-type endopeptidase activity"/>
    <property type="evidence" value="ECO:0007669"/>
    <property type="project" value="InterPro"/>
</dbReference>
<dbReference type="CDD" id="cd00190">
    <property type="entry name" value="Tryp_SPc"/>
    <property type="match status" value="1"/>
</dbReference>